<reference evidence="3 6" key="1">
    <citation type="submission" date="2017-11" db="EMBL/GenBank/DDBJ databases">
        <title>Complete DNA Sequence of Pseudomonas syringae pv. actinidiae, biovar 5 (Psa5).</title>
        <authorList>
            <person name="Butler M."/>
            <person name="Taiaroa G."/>
            <person name="Sumpter N."/>
            <person name="Poulter R."/>
        </authorList>
    </citation>
    <scope>NUCLEOTIDE SEQUENCE [LARGE SCALE GENOMIC DNA]</scope>
    <source>
        <strain evidence="3 6">MAFF212063</strain>
    </source>
</reference>
<dbReference type="EMBL" id="CP024712">
    <property type="protein sequence ID" value="ATV17549.1"/>
    <property type="molecule type" value="Genomic_DNA"/>
</dbReference>
<organism evidence="5 8">
    <name type="scientific">Pseudomonas syringae pv. actinidiae</name>
    <dbReference type="NCBI Taxonomy" id="103796"/>
    <lineage>
        <taxon>Bacteria</taxon>
        <taxon>Pseudomonadati</taxon>
        <taxon>Pseudomonadota</taxon>
        <taxon>Gammaproteobacteria</taxon>
        <taxon>Pseudomonadales</taxon>
        <taxon>Pseudomonadaceae</taxon>
        <taxon>Pseudomonas</taxon>
        <taxon>Pseudomonas syringae</taxon>
    </lineage>
</organism>
<dbReference type="EMBL" id="BGKA01000175">
    <property type="protein sequence ID" value="GBH18724.1"/>
    <property type="molecule type" value="Genomic_DNA"/>
</dbReference>
<keyword evidence="2" id="KW-0732">Signal</keyword>
<feature type="chain" id="PRO_5042679360" description="Lipoprotein" evidence="2">
    <location>
        <begin position="21"/>
        <end position="162"/>
    </location>
</feature>
<evidence type="ECO:0000313" key="7">
    <source>
        <dbReference type="Proteomes" id="UP000247480"/>
    </source>
</evidence>
<evidence type="ECO:0000313" key="4">
    <source>
        <dbReference type="EMBL" id="GBH10963.1"/>
    </source>
</evidence>
<reference evidence="4 7" key="2">
    <citation type="submission" date="2018-04" db="EMBL/GenBank/DDBJ databases">
        <title>Draft genome sequence of Pseudomonas syringae pv. actinidiae biovar 1 strains isolated from kiwifruit in Kagawa prefecture.</title>
        <authorList>
            <person name="Tabuchi M."/>
            <person name="Saito M."/>
            <person name="Fujiwara S."/>
            <person name="Sasa N."/>
            <person name="Akimitsu K."/>
            <person name="Gomi K."/>
            <person name="Konishi-Sugita S."/>
            <person name="Hamano K."/>
            <person name="Kataoka I."/>
        </authorList>
    </citation>
    <scope>NUCLEOTIDE SEQUENCE [LARGE SCALE GENOMIC DNA]</scope>
    <source>
        <strain evidence="4 7">MAFF212206</strain>
    </source>
</reference>
<evidence type="ECO:0000256" key="1">
    <source>
        <dbReference type="SAM" id="MobiDB-lite"/>
    </source>
</evidence>
<feature type="region of interest" description="Disordered" evidence="1">
    <location>
        <begin position="24"/>
        <end position="43"/>
    </location>
</feature>
<proteinExistence type="predicted"/>
<evidence type="ECO:0008006" key="9">
    <source>
        <dbReference type="Google" id="ProtNLM"/>
    </source>
</evidence>
<dbReference type="Proteomes" id="UP000247480">
    <property type="component" value="Unassembled WGS sequence"/>
</dbReference>
<reference evidence="5 8" key="3">
    <citation type="submission" date="2018-04" db="EMBL/GenBank/DDBJ databases">
        <title>Draft genome sequence of Pseudomonas syringae pv. actinidiae biovar 3 strains isolated from kiwifruit in Kagawa prefecture.</title>
        <authorList>
            <person name="Tabuchi M."/>
            <person name="Saito M."/>
            <person name="Fujiwara S."/>
            <person name="Sasa N."/>
            <person name="Akimitsu K."/>
            <person name="Gomi K."/>
            <person name="Konishi-Sugita S."/>
            <person name="Hamano K."/>
            <person name="Kataoka I."/>
        </authorList>
    </citation>
    <scope>NUCLEOTIDE SEQUENCE [LARGE SCALE GENOMIC DNA]</scope>
    <source>
        <strain evidence="5 8">MAFF212211</strain>
    </source>
</reference>
<feature type="signal peptide" evidence="2">
    <location>
        <begin position="1"/>
        <end position="20"/>
    </location>
</feature>
<evidence type="ECO:0000313" key="6">
    <source>
        <dbReference type="Proteomes" id="UP000230024"/>
    </source>
</evidence>
<dbReference type="Proteomes" id="UP000230024">
    <property type="component" value="Chromosome"/>
</dbReference>
<dbReference type="Proteomes" id="UP000248291">
    <property type="component" value="Unassembled WGS sequence"/>
</dbReference>
<dbReference type="EMBL" id="BGJZ01000217">
    <property type="protein sequence ID" value="GBH10963.1"/>
    <property type="molecule type" value="Genomic_DNA"/>
</dbReference>
<accession>A0A0K8M2V0</accession>
<protein>
    <recommendedName>
        <fullName evidence="9">Lipoprotein</fullName>
    </recommendedName>
</protein>
<evidence type="ECO:0000313" key="3">
    <source>
        <dbReference type="EMBL" id="ATV17549.1"/>
    </source>
</evidence>
<name>A0A0K8M2V0_PSESF</name>
<evidence type="ECO:0000256" key="2">
    <source>
        <dbReference type="SAM" id="SignalP"/>
    </source>
</evidence>
<feature type="compositionally biased region" description="Basic and acidic residues" evidence="1">
    <location>
        <begin position="24"/>
        <end position="34"/>
    </location>
</feature>
<evidence type="ECO:0000313" key="8">
    <source>
        <dbReference type="Proteomes" id="UP000248291"/>
    </source>
</evidence>
<gene>
    <name evidence="3" type="ORF">CT122_12230</name>
    <name evidence="4" type="ORF">KPSA1_04392</name>
    <name evidence="5" type="ORF">KPSA3_04715</name>
</gene>
<dbReference type="AlphaFoldDB" id="A0A0K8M2V0"/>
<evidence type="ECO:0000313" key="5">
    <source>
        <dbReference type="EMBL" id="GBH18724.1"/>
    </source>
</evidence>
<dbReference type="RefSeq" id="WP_003379801.1">
    <property type="nucleotide sequence ID" value="NZ_AP019411.1"/>
</dbReference>
<sequence>MNALTTTVACLAFASLTSCALKPAEHRSPDRAEPSRTISLAENSDGGGNNCTFNAKTDQVWLNKENHSCKNDEMSYIKLDNVRSAVVIELRSNDCDENKGWTFKLRTIIDPVSTAWISIDQLRSKPLNTIITRGVLLVGTYDGGENITGKLSCVNVTASTQP</sequence>